<gene>
    <name evidence="4" type="ORF">ECRASSUSDP1_LOCUS21367</name>
</gene>
<dbReference type="SUPFAM" id="SSF50985">
    <property type="entry name" value="RCC1/BLIP-II"/>
    <property type="match status" value="1"/>
</dbReference>
<name>A0AAD1XW47_EUPCR</name>
<dbReference type="Gene3D" id="2.130.10.30">
    <property type="entry name" value="Regulator of chromosome condensation 1/beta-lactamase-inhibitor protein II"/>
    <property type="match status" value="2"/>
</dbReference>
<evidence type="ECO:0000313" key="4">
    <source>
        <dbReference type="EMBL" id="CAI2379944.1"/>
    </source>
</evidence>
<proteinExistence type="predicted"/>
<organism evidence="4 5">
    <name type="scientific">Euplotes crassus</name>
    <dbReference type="NCBI Taxonomy" id="5936"/>
    <lineage>
        <taxon>Eukaryota</taxon>
        <taxon>Sar</taxon>
        <taxon>Alveolata</taxon>
        <taxon>Ciliophora</taxon>
        <taxon>Intramacronucleata</taxon>
        <taxon>Spirotrichea</taxon>
        <taxon>Hypotrichia</taxon>
        <taxon>Euplotida</taxon>
        <taxon>Euplotidae</taxon>
        <taxon>Moneuplotes</taxon>
    </lineage>
</organism>
<feature type="compositionally biased region" description="Basic and acidic residues" evidence="3">
    <location>
        <begin position="762"/>
        <end position="779"/>
    </location>
</feature>
<dbReference type="AlphaFoldDB" id="A0AAD1XW47"/>
<comment type="caution">
    <text evidence="4">The sequence shown here is derived from an EMBL/GenBank/DDBJ whole genome shotgun (WGS) entry which is preliminary data.</text>
</comment>
<dbReference type="InterPro" id="IPR000408">
    <property type="entry name" value="Reg_chr_condens"/>
</dbReference>
<dbReference type="Proteomes" id="UP001295684">
    <property type="component" value="Unassembled WGS sequence"/>
</dbReference>
<evidence type="ECO:0000313" key="5">
    <source>
        <dbReference type="Proteomes" id="UP001295684"/>
    </source>
</evidence>
<evidence type="ECO:0000256" key="3">
    <source>
        <dbReference type="SAM" id="MobiDB-lite"/>
    </source>
</evidence>
<feature type="repeat" description="RCC1" evidence="2">
    <location>
        <begin position="471"/>
        <end position="525"/>
    </location>
</feature>
<sequence length="979" mass="112397">MPANPFADKINGDDSNSDTEAQNIKISDYNDIFKQVEKDLGVKYSGNGSSEEITNSSQTREKISFPLVPGQAVATLEELVVDLEKARSSKNHKLIVSLCSTCSKKVTDPGEKVRYLSEKFRSLEALDLPKLCEETANEILKYEPQNVQFKFYQTKLLIKNSKNIWDSQIEYLRARCLIEKELARYPEDYDLNKFLGELEQIYYSLKIKIEQKKVSSKSYMQIGGSNINCTVGIGTDESTKEKYITLDELYSKKISSIATGDFHTLIICENLGEKDGNDKINTNVGDTDIIAFGLNQHGQVNSVPSEESVKTPKIVPFFIGKKPQLVSACRSRSVALVDNGKVYEWGFLGSEKKQFNILYDFYSEDSILDSEDEIIDIKCGLEYTLFLSKEGKVYIIGTISQMGEFVFESGELISLNEEFCKSGILDYAPSFAKDFIKSQMKERGEEEENKQILIRKMDAGYSHCMFLDSQGIVYVFGAGHFGQLGLGFDDIKAKRPAILEELNDGLDKIVNISCGANCCVAYTELGLLYSWGMLNDGDPDTINYFPTILGVPENTTLSHINAQSREIMACDVHGDLYHCDLEFRRRLENVDKDKFLDKNNRDFFIRKVFCGRSMRILLDSLLSPEKSIVCQKVETMETLIENEIIIELSDILSEPFSISSEQKFEIFSKIRILFTQSKSFNLSNFKISEYNPEKKEEPKKPKFKRKIPREDDEEEEKIITTKAAKTTTNFNTKKKKPVGGTKAKKPKAPVKPGKPKTSKVAKRPETTKAREKPKVQKDDTVEEEKLEDPIDVKEELLFLQGSVNIVKFKTYYEIDNEFPSKISLKILPQNGDEYENVYCRIFVDSIEVKKSNFQLQIVKSQLHLDLEAENERLRERELKIQEQRRLDKLKELEEKERKRKEKEEERLRQQKLKEEAAKRRKEETMKRAQEALIKAKEAREKELQLKEEERKMRKEMRTGGGFNMALHRAKLEEAKKEEP</sequence>
<feature type="region of interest" description="Disordered" evidence="3">
    <location>
        <begin position="943"/>
        <end position="979"/>
    </location>
</feature>
<dbReference type="PANTHER" id="PTHR45622:SF58">
    <property type="entry name" value="REGULATOR OF CHROMOSOME CONDENSATION DOMAIN-CONTAINING PROTEIN"/>
    <property type="match status" value="1"/>
</dbReference>
<protein>
    <submittedName>
        <fullName evidence="4">Uncharacterized protein</fullName>
    </submittedName>
</protein>
<feature type="compositionally biased region" description="Low complexity" evidence="3">
    <location>
        <begin position="720"/>
        <end position="731"/>
    </location>
</feature>
<dbReference type="Pfam" id="PF00415">
    <property type="entry name" value="RCC1"/>
    <property type="match status" value="1"/>
</dbReference>
<feature type="compositionally biased region" description="Basic and acidic residues" evidence="3">
    <location>
        <begin position="969"/>
        <end position="979"/>
    </location>
</feature>
<feature type="compositionally biased region" description="Basic and acidic residues" evidence="3">
    <location>
        <begin position="943"/>
        <end position="957"/>
    </location>
</feature>
<dbReference type="PANTHER" id="PTHR45622">
    <property type="entry name" value="UBIQUITIN-PROTEIN LIGASE E3A-RELATED"/>
    <property type="match status" value="1"/>
</dbReference>
<dbReference type="InterPro" id="IPR051709">
    <property type="entry name" value="Ub-ligase/GTPase-reg"/>
</dbReference>
<feature type="region of interest" description="Disordered" evidence="3">
    <location>
        <begin position="895"/>
        <end position="927"/>
    </location>
</feature>
<evidence type="ECO:0000256" key="2">
    <source>
        <dbReference type="PROSITE-ProRule" id="PRU00235"/>
    </source>
</evidence>
<feature type="region of interest" description="Disordered" evidence="3">
    <location>
        <begin position="1"/>
        <end position="20"/>
    </location>
</feature>
<keyword evidence="5" id="KW-1185">Reference proteome</keyword>
<feature type="region of interest" description="Disordered" evidence="3">
    <location>
        <begin position="693"/>
        <end position="783"/>
    </location>
</feature>
<feature type="compositionally biased region" description="Basic residues" evidence="3">
    <location>
        <begin position="732"/>
        <end position="761"/>
    </location>
</feature>
<dbReference type="EMBL" id="CAMPGE010021832">
    <property type="protein sequence ID" value="CAI2379944.1"/>
    <property type="molecule type" value="Genomic_DNA"/>
</dbReference>
<dbReference type="PROSITE" id="PS50012">
    <property type="entry name" value="RCC1_3"/>
    <property type="match status" value="1"/>
</dbReference>
<evidence type="ECO:0000256" key="1">
    <source>
        <dbReference type="ARBA" id="ARBA00022737"/>
    </source>
</evidence>
<keyword evidence="1" id="KW-0677">Repeat</keyword>
<accession>A0AAD1XW47</accession>
<dbReference type="InterPro" id="IPR009091">
    <property type="entry name" value="RCC1/BLIP-II"/>
</dbReference>
<reference evidence="4" key="1">
    <citation type="submission" date="2023-07" db="EMBL/GenBank/DDBJ databases">
        <authorList>
            <consortium name="AG Swart"/>
            <person name="Singh M."/>
            <person name="Singh A."/>
            <person name="Seah K."/>
            <person name="Emmerich C."/>
        </authorList>
    </citation>
    <scope>NUCLEOTIDE SEQUENCE</scope>
    <source>
        <strain evidence="4">DP1</strain>
    </source>
</reference>